<dbReference type="Proteomes" id="UP000239757">
    <property type="component" value="Unassembled WGS sequence"/>
</dbReference>
<accession>A0A2P5WVM1</accession>
<dbReference type="AlphaFoldDB" id="A0A2P5WVM1"/>
<organism evidence="1 2">
    <name type="scientific">Gossypium barbadense</name>
    <name type="common">Sea Island cotton</name>
    <name type="synonym">Hibiscus barbadensis</name>
    <dbReference type="NCBI Taxonomy" id="3634"/>
    <lineage>
        <taxon>Eukaryota</taxon>
        <taxon>Viridiplantae</taxon>
        <taxon>Streptophyta</taxon>
        <taxon>Embryophyta</taxon>
        <taxon>Tracheophyta</taxon>
        <taxon>Spermatophyta</taxon>
        <taxon>Magnoliopsida</taxon>
        <taxon>eudicotyledons</taxon>
        <taxon>Gunneridae</taxon>
        <taxon>Pentapetalae</taxon>
        <taxon>rosids</taxon>
        <taxon>malvids</taxon>
        <taxon>Malvales</taxon>
        <taxon>Malvaceae</taxon>
        <taxon>Malvoideae</taxon>
        <taxon>Gossypium</taxon>
    </lineage>
</organism>
<protein>
    <submittedName>
        <fullName evidence="1">Uncharacterized protein</fullName>
    </submittedName>
</protein>
<reference evidence="1 2" key="1">
    <citation type="submission" date="2015-01" db="EMBL/GenBank/DDBJ databases">
        <title>Genome of allotetraploid Gossypium barbadense reveals genomic plasticity and fiber elongation in cotton evolution.</title>
        <authorList>
            <person name="Chen X."/>
            <person name="Liu X."/>
            <person name="Zhao B."/>
            <person name="Zheng H."/>
            <person name="Hu Y."/>
            <person name="Lu G."/>
            <person name="Yang C."/>
            <person name="Chen J."/>
            <person name="Shan C."/>
            <person name="Zhang L."/>
            <person name="Zhou Y."/>
            <person name="Wang L."/>
            <person name="Guo W."/>
            <person name="Bai Y."/>
            <person name="Ruan J."/>
            <person name="Shangguan X."/>
            <person name="Mao Y."/>
            <person name="Jiang J."/>
            <person name="Zhu Y."/>
            <person name="Lei J."/>
            <person name="Kang H."/>
            <person name="Chen S."/>
            <person name="He X."/>
            <person name="Wang R."/>
            <person name="Wang Y."/>
            <person name="Chen J."/>
            <person name="Wang L."/>
            <person name="Yu S."/>
            <person name="Wang B."/>
            <person name="Wei J."/>
            <person name="Song S."/>
            <person name="Lu X."/>
            <person name="Gao Z."/>
            <person name="Gu W."/>
            <person name="Deng X."/>
            <person name="Ma D."/>
            <person name="Wang S."/>
            <person name="Liang W."/>
            <person name="Fang L."/>
            <person name="Cai C."/>
            <person name="Zhu X."/>
            <person name="Zhou B."/>
            <person name="Zhang Y."/>
            <person name="Chen Z."/>
            <person name="Xu S."/>
            <person name="Zhu R."/>
            <person name="Wang S."/>
            <person name="Zhang T."/>
            <person name="Zhao G."/>
        </authorList>
    </citation>
    <scope>NUCLEOTIDE SEQUENCE [LARGE SCALE GENOMIC DNA]</scope>
    <source>
        <strain evidence="2">cv. Xinhai21</strain>
        <tissue evidence="1">Leaf</tissue>
    </source>
</reference>
<proteinExistence type="predicted"/>
<evidence type="ECO:0000313" key="2">
    <source>
        <dbReference type="Proteomes" id="UP000239757"/>
    </source>
</evidence>
<dbReference type="EMBL" id="KZ666353">
    <property type="protein sequence ID" value="PPR95140.1"/>
    <property type="molecule type" value="Genomic_DNA"/>
</dbReference>
<evidence type="ECO:0000313" key="1">
    <source>
        <dbReference type="EMBL" id="PPR95140.1"/>
    </source>
</evidence>
<name>A0A2P5WVM1_GOSBA</name>
<sequence length="88" mass="10067">MEMEGVKIIVIHELLCIEPQSDAELRIIELCHDDLKVKGRAEFECELEVRRLDGLEKEAPWVSRQKGSDHVSQLDFFKCGPVNSTART</sequence>
<gene>
    <name evidence="1" type="ORF">GOBAR_AA25532</name>
</gene>